<reference evidence="1" key="1">
    <citation type="journal article" date="2015" name="Nature">
        <title>Complex archaea that bridge the gap between prokaryotes and eukaryotes.</title>
        <authorList>
            <person name="Spang A."/>
            <person name="Saw J.H."/>
            <person name="Jorgensen S.L."/>
            <person name="Zaremba-Niedzwiedzka K."/>
            <person name="Martijn J."/>
            <person name="Lind A.E."/>
            <person name="van Eijk R."/>
            <person name="Schleper C."/>
            <person name="Guy L."/>
            <person name="Ettema T.J."/>
        </authorList>
    </citation>
    <scope>NUCLEOTIDE SEQUENCE</scope>
</reference>
<dbReference type="EMBL" id="LAZR01022652">
    <property type="protein sequence ID" value="KKL81130.1"/>
    <property type="molecule type" value="Genomic_DNA"/>
</dbReference>
<protein>
    <recommendedName>
        <fullName evidence="2">ISNCY family transposase</fullName>
    </recommendedName>
</protein>
<organism evidence="1">
    <name type="scientific">marine sediment metagenome</name>
    <dbReference type="NCBI Taxonomy" id="412755"/>
    <lineage>
        <taxon>unclassified sequences</taxon>
        <taxon>metagenomes</taxon>
        <taxon>ecological metagenomes</taxon>
    </lineage>
</organism>
<proteinExistence type="predicted"/>
<sequence length="487" mass="57218">MRNRFEQQMKLGSIPIGETKITTKKRSGALPALCTALKEIFITTEWNERVFEILEAKIMTGKKRTGRPGMDLWQIFVLSQVRLCQNLSYDELHDLANHHTLIRQIMGIEKGFGYEKHVFEYQNIVDNVSLLDDETVRELNQVIVEFGHEVFKKKEAEALRLKTDSFVVESNVHFPTDYNLLWDCARKSLDMAGKFLKKYPEIQGWRKMHDWYRLKNLMRAVGKASSSGGKNKEKRVNQSVRYYLLKARALQDKLESSKEDFPTRDKMDVALHVVLDWYMELLEKHIDLLERRVIKGEVIPHDEKMFSIFEDYTEWIKKGKLRPNVELGKLMAITTDQYNLIVDYRIMEDQSDVEMVKPIAENLIELYRIRSWSFDKGFWHWENKAFLEDHVDKVVMPKKGKCNKMEEAEEGHRSFKLLRNKHSAVESNINELECRGLDRCPDRGYMHFKRYIGLSVAAYNLRRIGQELIAIQRQKMQSADTELKAAA</sequence>
<name>A0A0F9HHK8_9ZZZZ</name>
<evidence type="ECO:0008006" key="2">
    <source>
        <dbReference type="Google" id="ProtNLM"/>
    </source>
</evidence>
<gene>
    <name evidence="1" type="ORF">LCGC14_1997830</name>
</gene>
<comment type="caution">
    <text evidence="1">The sequence shown here is derived from an EMBL/GenBank/DDBJ whole genome shotgun (WGS) entry which is preliminary data.</text>
</comment>
<accession>A0A0F9HHK8</accession>
<dbReference type="AlphaFoldDB" id="A0A0F9HHK8"/>
<dbReference type="NCBIfam" id="NF033593">
    <property type="entry name" value="transpos_ISNCY_1"/>
    <property type="match status" value="1"/>
</dbReference>
<evidence type="ECO:0000313" key="1">
    <source>
        <dbReference type="EMBL" id="KKL81130.1"/>
    </source>
</evidence>